<reference evidence="2" key="1">
    <citation type="journal article" date="2010" name="J. Integr. Plant Biol.">
        <title>Insights into the bamboo genome: syntenic relationships to rice and sorghum.</title>
        <authorList>
            <person name="Gui Y.J."/>
            <person name="Zhou Y."/>
            <person name="Wang Y."/>
            <person name="Wang S."/>
            <person name="Wang S.Y."/>
            <person name="Hu Y."/>
            <person name="Bo S.P."/>
            <person name="Chen H."/>
            <person name="Zhou C.P."/>
            <person name="Ma N.X."/>
            <person name="Zhang T.Z."/>
            <person name="Fan L.J."/>
        </authorList>
    </citation>
    <scope>NUCLEOTIDE SEQUENCE</scope>
    <source>
        <tissue evidence="2">Shoot</tissue>
    </source>
</reference>
<accession>D3IVP5</accession>
<dbReference type="EMBL" id="GQ252876">
    <property type="protein sequence ID" value="ADB85385.1"/>
    <property type="molecule type" value="Genomic_DNA"/>
</dbReference>
<feature type="compositionally biased region" description="Polar residues" evidence="1">
    <location>
        <begin position="355"/>
        <end position="369"/>
    </location>
</feature>
<feature type="non-terminal residue" evidence="2">
    <location>
        <position position="1"/>
    </location>
</feature>
<feature type="region of interest" description="Disordered" evidence="1">
    <location>
        <begin position="321"/>
        <end position="378"/>
    </location>
</feature>
<feature type="compositionally biased region" description="Low complexity" evidence="1">
    <location>
        <begin position="335"/>
        <end position="348"/>
    </location>
</feature>
<sequence length="378" mass="41559">HFPDPAKCRLLSVNEKRELVRELSKFPGNAPEQLQEWTRREIVEILCVELGRERKYTGLSKQRMLDHLFCVVKGKSSDHRKHLESNPESNASNLQSPSKRQRKDDSSSPLPVIGSTPRTAGTNPCRKIHVVCHVTLNVLSRMKDPAFCRVDSQRNLMVTIIAFTVVRLAPNNMETNLISSLMGRGSPWAHAHDTSLLPNEHLVLELQGGGHGCNPMCPHVDERPWRRRNVARFINNTPMDSSKDCGSLALLDVVGDASGMDKQRGAGATLFQPQDAMVVGRTRYRRGPNSTASVGRVEKMAAEQLPSSLARASLVQPQAAGREGGVVGGSGGGAYAAAPSPLSSPEPSTRGPLYQGNQPTTHQKSWQSDLTKRQTYRR</sequence>
<feature type="compositionally biased region" description="Gly residues" evidence="1">
    <location>
        <begin position="322"/>
        <end position="334"/>
    </location>
</feature>
<dbReference type="GO" id="GO:0040029">
    <property type="term" value="P:epigenetic regulation of gene expression"/>
    <property type="evidence" value="ECO:0007669"/>
    <property type="project" value="InterPro"/>
</dbReference>
<dbReference type="GO" id="GO:0010048">
    <property type="term" value="P:vernalization response"/>
    <property type="evidence" value="ECO:0007669"/>
    <property type="project" value="InterPro"/>
</dbReference>
<protein>
    <submittedName>
        <fullName evidence="2">Uncharacterized protein</fullName>
    </submittedName>
</protein>
<name>D3IVP5_PHYED</name>
<evidence type="ECO:0000256" key="1">
    <source>
        <dbReference type="SAM" id="MobiDB-lite"/>
    </source>
</evidence>
<dbReference type="PANTHER" id="PTHR46286">
    <property type="entry name" value="VIN3-LIKE PROTEIN 2-RELATED"/>
    <property type="match status" value="1"/>
</dbReference>
<dbReference type="PANTHER" id="PTHR46286:SF2">
    <property type="entry name" value="VIN3-LIKE PROTEIN 2"/>
    <property type="match status" value="1"/>
</dbReference>
<dbReference type="InterPro" id="IPR044514">
    <property type="entry name" value="VIN3-like"/>
</dbReference>
<organism evidence="2">
    <name type="scientific">Phyllostachys edulis</name>
    <name type="common">Tortoise shell bamboo</name>
    <name type="synonym">Bambusa edulis</name>
    <dbReference type="NCBI Taxonomy" id="38705"/>
    <lineage>
        <taxon>Eukaryota</taxon>
        <taxon>Viridiplantae</taxon>
        <taxon>Streptophyta</taxon>
        <taxon>Embryophyta</taxon>
        <taxon>Tracheophyta</taxon>
        <taxon>Spermatophyta</taxon>
        <taxon>Magnoliopsida</taxon>
        <taxon>Liliopsida</taxon>
        <taxon>Poales</taxon>
        <taxon>Poaceae</taxon>
        <taxon>BOP clade</taxon>
        <taxon>Bambusoideae</taxon>
        <taxon>Arundinarodae</taxon>
        <taxon>Arundinarieae</taxon>
        <taxon>Arundinariinae</taxon>
        <taxon>Phyllostachys</taxon>
    </lineage>
</organism>
<evidence type="ECO:0000313" key="2">
    <source>
        <dbReference type="EMBL" id="ADB85385.1"/>
    </source>
</evidence>
<proteinExistence type="predicted"/>
<feature type="compositionally biased region" description="Polar residues" evidence="1">
    <location>
        <begin position="86"/>
        <end position="98"/>
    </location>
</feature>
<dbReference type="AlphaFoldDB" id="D3IVP5"/>
<feature type="region of interest" description="Disordered" evidence="1">
    <location>
        <begin position="79"/>
        <end position="119"/>
    </location>
</feature>